<evidence type="ECO:0000256" key="1">
    <source>
        <dbReference type="ARBA" id="ARBA00009291"/>
    </source>
</evidence>
<sequence>MGNLEHCAKFLNQSLMTFGFPTSLDLFANDPVSIKGTCNDIYFLLQHRQLNVEFRKSSHEQKKSETCFKIKRQEAKIEKLEGQLQVKDKEIVTITRTEALNIAALKSKTEKLQKEPDEFIYEF</sequence>
<dbReference type="EMBL" id="CAXHTB010000014">
    <property type="protein sequence ID" value="CAL0319985.1"/>
    <property type="molecule type" value="Genomic_DNA"/>
</dbReference>
<evidence type="ECO:0000313" key="3">
    <source>
        <dbReference type="EMBL" id="CAL0319985.1"/>
    </source>
</evidence>
<dbReference type="Pfam" id="PF11559">
    <property type="entry name" value="ADIP"/>
    <property type="match status" value="1"/>
</dbReference>
<dbReference type="PANTHER" id="PTHR47057">
    <property type="entry name" value="AFADIN/ALPHA-ACTININ-BINDING"/>
    <property type="match status" value="1"/>
</dbReference>
<comment type="caution">
    <text evidence="3">The sequence shown here is derived from an EMBL/GenBank/DDBJ whole genome shotgun (WGS) entry which is preliminary data.</text>
</comment>
<dbReference type="Proteomes" id="UP001497480">
    <property type="component" value="Unassembled WGS sequence"/>
</dbReference>
<gene>
    <name evidence="3" type="ORF">LLUT_LOCUS21045</name>
</gene>
<evidence type="ECO:0000313" key="4">
    <source>
        <dbReference type="Proteomes" id="UP001497480"/>
    </source>
</evidence>
<keyword evidence="4" id="KW-1185">Reference proteome</keyword>
<dbReference type="InterPro" id="IPR021622">
    <property type="entry name" value="Afadin/alpha-actinin-bd"/>
</dbReference>
<dbReference type="PANTHER" id="PTHR47057:SF1">
    <property type="entry name" value="AFADIN_ALPHA-ACTININ-BINDING PROTEIN"/>
    <property type="match status" value="1"/>
</dbReference>
<name>A0AAV1XE24_LUPLU</name>
<dbReference type="AlphaFoldDB" id="A0AAV1XE24"/>
<proteinExistence type="inferred from homology"/>
<keyword evidence="2" id="KW-0175">Coiled coil</keyword>
<evidence type="ECO:0000256" key="2">
    <source>
        <dbReference type="ARBA" id="ARBA00023054"/>
    </source>
</evidence>
<accession>A0AAV1XE24</accession>
<comment type="similarity">
    <text evidence="1">Belongs to the ADIP family.</text>
</comment>
<organism evidence="3 4">
    <name type="scientific">Lupinus luteus</name>
    <name type="common">European yellow lupine</name>
    <dbReference type="NCBI Taxonomy" id="3873"/>
    <lineage>
        <taxon>Eukaryota</taxon>
        <taxon>Viridiplantae</taxon>
        <taxon>Streptophyta</taxon>
        <taxon>Embryophyta</taxon>
        <taxon>Tracheophyta</taxon>
        <taxon>Spermatophyta</taxon>
        <taxon>Magnoliopsida</taxon>
        <taxon>eudicotyledons</taxon>
        <taxon>Gunneridae</taxon>
        <taxon>Pentapetalae</taxon>
        <taxon>rosids</taxon>
        <taxon>fabids</taxon>
        <taxon>Fabales</taxon>
        <taxon>Fabaceae</taxon>
        <taxon>Papilionoideae</taxon>
        <taxon>50 kb inversion clade</taxon>
        <taxon>genistoids sensu lato</taxon>
        <taxon>core genistoids</taxon>
        <taxon>Genisteae</taxon>
        <taxon>Lupinus</taxon>
    </lineage>
</organism>
<reference evidence="3 4" key="1">
    <citation type="submission" date="2024-03" db="EMBL/GenBank/DDBJ databases">
        <authorList>
            <person name="Martinez-Hernandez J."/>
        </authorList>
    </citation>
    <scope>NUCLEOTIDE SEQUENCE [LARGE SCALE GENOMIC DNA]</scope>
</reference>
<protein>
    <submittedName>
        <fullName evidence="3">Uncharacterized protein</fullName>
    </submittedName>
</protein>